<dbReference type="SUPFAM" id="SSF53448">
    <property type="entry name" value="Nucleotide-diphospho-sugar transferases"/>
    <property type="match status" value="1"/>
</dbReference>
<comment type="similarity">
    <text evidence="1">Belongs to the glycosyltransferase 2 family. WaaE/KdtX subfamily.</text>
</comment>
<feature type="domain" description="Glycosyltransferase 2-like" evidence="2">
    <location>
        <begin position="8"/>
        <end position="129"/>
    </location>
</feature>
<dbReference type="GO" id="GO:0016757">
    <property type="term" value="F:glycosyltransferase activity"/>
    <property type="evidence" value="ECO:0007669"/>
    <property type="project" value="UniProtKB-KW"/>
</dbReference>
<keyword evidence="4" id="KW-1185">Reference proteome</keyword>
<dbReference type="Proteomes" id="UP001597108">
    <property type="component" value="Unassembled WGS sequence"/>
</dbReference>
<evidence type="ECO:0000259" key="2">
    <source>
        <dbReference type="Pfam" id="PF00535"/>
    </source>
</evidence>
<dbReference type="PANTHER" id="PTHR43630:SF2">
    <property type="entry name" value="GLYCOSYLTRANSFERASE"/>
    <property type="match status" value="1"/>
</dbReference>
<evidence type="ECO:0000313" key="4">
    <source>
        <dbReference type="Proteomes" id="UP001597108"/>
    </source>
</evidence>
<dbReference type="CDD" id="cd02511">
    <property type="entry name" value="Beta4Glucosyltransferase"/>
    <property type="match status" value="1"/>
</dbReference>
<protein>
    <submittedName>
        <fullName evidence="3">Glycosyltransferase family 2 protein</fullName>
        <ecNumber evidence="3">2.4.-.-</ecNumber>
    </submittedName>
</protein>
<evidence type="ECO:0000313" key="3">
    <source>
        <dbReference type="EMBL" id="MFD0982571.1"/>
    </source>
</evidence>
<name>A0ABW3IX88_9RHOB</name>
<keyword evidence="3" id="KW-0328">Glycosyltransferase</keyword>
<comment type="caution">
    <text evidence="3">The sequence shown here is derived from an EMBL/GenBank/DDBJ whole genome shotgun (WGS) entry which is preliminary data.</text>
</comment>
<reference evidence="4" key="1">
    <citation type="journal article" date="2019" name="Int. J. Syst. Evol. Microbiol.">
        <title>The Global Catalogue of Microorganisms (GCM) 10K type strain sequencing project: providing services to taxonomists for standard genome sequencing and annotation.</title>
        <authorList>
            <consortium name="The Broad Institute Genomics Platform"/>
            <consortium name="The Broad Institute Genome Sequencing Center for Infectious Disease"/>
            <person name="Wu L."/>
            <person name="Ma J."/>
        </authorList>
    </citation>
    <scope>NUCLEOTIDE SEQUENCE [LARGE SCALE GENOMIC DNA]</scope>
    <source>
        <strain evidence="4">CCUG 60524</strain>
    </source>
</reference>
<dbReference type="InterPro" id="IPR001173">
    <property type="entry name" value="Glyco_trans_2-like"/>
</dbReference>
<evidence type="ECO:0000256" key="1">
    <source>
        <dbReference type="ARBA" id="ARBA00038494"/>
    </source>
</evidence>
<dbReference type="RefSeq" id="WP_386078724.1">
    <property type="nucleotide sequence ID" value="NZ_JBHTJT010000060.1"/>
</dbReference>
<gene>
    <name evidence="3" type="ORF">ACFQ2S_23315</name>
</gene>
<organism evidence="3 4">
    <name type="scientific">Tropicimonas aquimaris</name>
    <dbReference type="NCBI Taxonomy" id="914152"/>
    <lineage>
        <taxon>Bacteria</taxon>
        <taxon>Pseudomonadati</taxon>
        <taxon>Pseudomonadota</taxon>
        <taxon>Alphaproteobacteria</taxon>
        <taxon>Rhodobacterales</taxon>
        <taxon>Roseobacteraceae</taxon>
        <taxon>Tropicimonas</taxon>
    </lineage>
</organism>
<keyword evidence="3" id="KW-0808">Transferase</keyword>
<dbReference type="EMBL" id="JBHTJT010000060">
    <property type="protein sequence ID" value="MFD0982571.1"/>
    <property type="molecule type" value="Genomic_DNA"/>
</dbReference>
<dbReference type="Gene3D" id="3.90.550.10">
    <property type="entry name" value="Spore Coat Polysaccharide Biosynthesis Protein SpsA, Chain A"/>
    <property type="match status" value="1"/>
</dbReference>
<dbReference type="InterPro" id="IPR029044">
    <property type="entry name" value="Nucleotide-diphossugar_trans"/>
</dbReference>
<dbReference type="Pfam" id="PF00535">
    <property type="entry name" value="Glycos_transf_2"/>
    <property type="match status" value="1"/>
</dbReference>
<dbReference type="PANTHER" id="PTHR43630">
    <property type="entry name" value="POLY-BETA-1,6-N-ACETYL-D-GLUCOSAMINE SYNTHASE"/>
    <property type="match status" value="1"/>
</dbReference>
<accession>A0ABW3IX88</accession>
<dbReference type="EC" id="2.4.-.-" evidence="3"/>
<sequence>MRGKLPVTVAVPVKNEEANLAKCLKRLNRFSEVIVIDSGSTDRTQEIAEEFGARVVQFAWNGKFPKKRNWFLMNDRPTQPWILFLDADEFIDDAFCEALFVALKDETFNGYWLNYTNYFLGKKLNYGVAQRKLALFRYGCGLYERIDEEGWSTLDMEIHEHPIIDGEIGEISTPIDHRDYKGVGKFIERHMNYALWEARRYALIKDDEDAWAAFTPRQTFKYRNVSKWWYSTFYFVFTYVLKGGLLDGGAGYHYAAYKAWYFRTIRLLIREQSQ</sequence>
<proteinExistence type="inferred from homology"/>